<keyword evidence="3" id="KW-1185">Reference proteome</keyword>
<sequence>MGLDEGAGIAEDSEMADTEGQILEKPRTESWWDMKPGVSGVVAKPYSHRLETDMPVPHPSLTQNSMESWIGTMLTLISQILGPEKWKSYKNGATTLLETDSKPGGERTHTYSDMTGLISNHDVVGYFHNDLARELNGRYADVIPIIEGLQPAGGLHITANEQAAIIKRIAQKWD</sequence>
<evidence type="ECO:0000256" key="1">
    <source>
        <dbReference type="SAM" id="MobiDB-lite"/>
    </source>
</evidence>
<dbReference type="Proteomes" id="UP001280581">
    <property type="component" value="Unassembled WGS sequence"/>
</dbReference>
<dbReference type="AlphaFoldDB" id="A0AAN6RI69"/>
<organism evidence="2 3">
    <name type="scientific">Pseudopithomyces chartarum</name>
    <dbReference type="NCBI Taxonomy" id="1892770"/>
    <lineage>
        <taxon>Eukaryota</taxon>
        <taxon>Fungi</taxon>
        <taxon>Dikarya</taxon>
        <taxon>Ascomycota</taxon>
        <taxon>Pezizomycotina</taxon>
        <taxon>Dothideomycetes</taxon>
        <taxon>Pleosporomycetidae</taxon>
        <taxon>Pleosporales</taxon>
        <taxon>Massarineae</taxon>
        <taxon>Didymosphaeriaceae</taxon>
        <taxon>Pseudopithomyces</taxon>
    </lineage>
</organism>
<evidence type="ECO:0000313" key="2">
    <source>
        <dbReference type="EMBL" id="KAK3210231.1"/>
    </source>
</evidence>
<gene>
    <name evidence="2" type="ORF">GRF29_44g2026122</name>
</gene>
<accession>A0AAN6RI69</accession>
<name>A0AAN6RI69_9PLEO</name>
<reference evidence="2 3" key="1">
    <citation type="submission" date="2021-02" db="EMBL/GenBank/DDBJ databases">
        <title>Genome assembly of Pseudopithomyces chartarum.</title>
        <authorList>
            <person name="Jauregui R."/>
            <person name="Singh J."/>
            <person name="Voisey C."/>
        </authorList>
    </citation>
    <scope>NUCLEOTIDE SEQUENCE [LARGE SCALE GENOMIC DNA]</scope>
    <source>
        <strain evidence="2 3">AGR01</strain>
    </source>
</reference>
<comment type="caution">
    <text evidence="2">The sequence shown here is derived from an EMBL/GenBank/DDBJ whole genome shotgun (WGS) entry which is preliminary data.</text>
</comment>
<feature type="region of interest" description="Disordered" evidence="1">
    <location>
        <begin position="1"/>
        <end position="29"/>
    </location>
</feature>
<protein>
    <submittedName>
        <fullName evidence="2">Uncharacterized protein</fullName>
    </submittedName>
</protein>
<dbReference type="EMBL" id="WVTA01000005">
    <property type="protein sequence ID" value="KAK3210231.1"/>
    <property type="molecule type" value="Genomic_DNA"/>
</dbReference>
<proteinExistence type="predicted"/>
<evidence type="ECO:0000313" key="3">
    <source>
        <dbReference type="Proteomes" id="UP001280581"/>
    </source>
</evidence>